<dbReference type="PANTHER" id="PTHR42060:SF1">
    <property type="entry name" value="NHL REPEAT-CONTAINING PROTEIN"/>
    <property type="match status" value="1"/>
</dbReference>
<organism evidence="2 3">
    <name type="scientific">Pseudobacteriovorax antillogorgiicola</name>
    <dbReference type="NCBI Taxonomy" id="1513793"/>
    <lineage>
        <taxon>Bacteria</taxon>
        <taxon>Pseudomonadati</taxon>
        <taxon>Bdellovibrionota</taxon>
        <taxon>Oligoflexia</taxon>
        <taxon>Oligoflexales</taxon>
        <taxon>Pseudobacteriovoracaceae</taxon>
        <taxon>Pseudobacteriovorax</taxon>
    </lineage>
</organism>
<dbReference type="SUPFAM" id="SSF63829">
    <property type="entry name" value="Calcium-dependent phosphotriesterase"/>
    <property type="match status" value="1"/>
</dbReference>
<dbReference type="Pfam" id="PF08450">
    <property type="entry name" value="SGL"/>
    <property type="match status" value="1"/>
</dbReference>
<dbReference type="AlphaFoldDB" id="A0A1Y6BSF0"/>
<reference evidence="3" key="1">
    <citation type="submission" date="2017-04" db="EMBL/GenBank/DDBJ databases">
        <authorList>
            <person name="Varghese N."/>
            <person name="Submissions S."/>
        </authorList>
    </citation>
    <scope>NUCLEOTIDE SEQUENCE [LARGE SCALE GENOMIC DNA]</scope>
    <source>
        <strain evidence="3">RKEM611</strain>
    </source>
</reference>
<feature type="domain" description="SMP-30/Gluconolactonase/LRE-like region" evidence="1">
    <location>
        <begin position="232"/>
        <end position="378"/>
    </location>
</feature>
<dbReference type="OrthoDB" id="30052at2"/>
<dbReference type="Proteomes" id="UP000192907">
    <property type="component" value="Unassembled WGS sequence"/>
</dbReference>
<sequence>MNHAVTRPAILALSLGVAGQIYGKESVWQAASGGTKLTCASTSSYQSASSREIRLENNGRRLNVAFRPNCVLELRRQKGKFVLDTKSSAECLSPDSAPQSWSFQSGTAEFTGRGPSKSLKLTLQYQVGSESESCQANYQAWLSKSVASPEIEELASFSKGDFIESVAVDRHGDVWVMNLGPTGTGVFRIAEKGGAELVVPYPEGQGGNIAFTPQGELFGTISDVNDPEGIRAIIKLADGAYQVVADLPKDSIPNGIASDHLGNLYVADSGVGRIFKWNRKTGVAKVWAEGGSLVNQGYLGPNGIKVANDSVFISNSSTAAIVETKIKKDGTAGKRRTIVSNGNFGIGADDFAVDRSGNLWVTTHPSNTLVKLQKNGRASLILDSQDGLWGPTSAFFDPRPGMETILYIVGDGNLLGSQQPDEAGSSELFPSKVLRINTADFGKL</sequence>
<keyword evidence="3" id="KW-1185">Reference proteome</keyword>
<protein>
    <submittedName>
        <fullName evidence="2">SMP-30/Gluconolaconase/LRE-like region-containing protein</fullName>
    </submittedName>
</protein>
<name>A0A1Y6BSF0_9BACT</name>
<dbReference type="EMBL" id="FWZT01000008">
    <property type="protein sequence ID" value="SMF25876.1"/>
    <property type="molecule type" value="Genomic_DNA"/>
</dbReference>
<proteinExistence type="predicted"/>
<dbReference type="InterPro" id="IPR013658">
    <property type="entry name" value="SGL"/>
</dbReference>
<evidence type="ECO:0000259" key="1">
    <source>
        <dbReference type="Pfam" id="PF08450"/>
    </source>
</evidence>
<dbReference type="InterPro" id="IPR052998">
    <property type="entry name" value="Hetero-Diels-Alderase-like"/>
</dbReference>
<gene>
    <name evidence="2" type="ORF">SAMN06296036_10896</name>
</gene>
<evidence type="ECO:0000313" key="3">
    <source>
        <dbReference type="Proteomes" id="UP000192907"/>
    </source>
</evidence>
<dbReference type="RefSeq" id="WP_132318954.1">
    <property type="nucleotide sequence ID" value="NZ_FWZT01000008.1"/>
</dbReference>
<dbReference type="PANTHER" id="PTHR42060">
    <property type="entry name" value="NHL REPEAT-CONTAINING PROTEIN-RELATED"/>
    <property type="match status" value="1"/>
</dbReference>
<evidence type="ECO:0000313" key="2">
    <source>
        <dbReference type="EMBL" id="SMF25876.1"/>
    </source>
</evidence>
<dbReference type="InterPro" id="IPR011042">
    <property type="entry name" value="6-blade_b-propeller_TolB-like"/>
</dbReference>
<accession>A0A1Y6BSF0</accession>
<dbReference type="Gene3D" id="2.120.10.30">
    <property type="entry name" value="TolB, C-terminal domain"/>
    <property type="match status" value="1"/>
</dbReference>
<dbReference type="STRING" id="1513793.SAMN06296036_10896"/>